<dbReference type="InterPro" id="IPR051535">
    <property type="entry name" value="Siderophore_ABC-ATPase"/>
</dbReference>
<keyword evidence="6" id="KW-0547">Nucleotide-binding</keyword>
<dbReference type="GO" id="GO:0006826">
    <property type="term" value="P:iron ion transport"/>
    <property type="evidence" value="ECO:0007669"/>
    <property type="project" value="UniProtKB-KW"/>
</dbReference>
<dbReference type="InterPro" id="IPR003593">
    <property type="entry name" value="AAA+_ATPase"/>
</dbReference>
<evidence type="ECO:0000259" key="11">
    <source>
        <dbReference type="PROSITE" id="PS50893"/>
    </source>
</evidence>
<evidence type="ECO:0000313" key="12">
    <source>
        <dbReference type="EMBL" id="KEQ00234.1"/>
    </source>
</evidence>
<keyword evidence="3" id="KW-0813">Transport</keyword>
<evidence type="ECO:0000256" key="1">
    <source>
        <dbReference type="ARBA" id="ARBA00004202"/>
    </source>
</evidence>
<evidence type="ECO:0000256" key="6">
    <source>
        <dbReference type="ARBA" id="ARBA00022741"/>
    </source>
</evidence>
<dbReference type="Proteomes" id="UP000027644">
    <property type="component" value="Unassembled WGS sequence"/>
</dbReference>
<evidence type="ECO:0000256" key="9">
    <source>
        <dbReference type="ARBA" id="ARBA00023065"/>
    </source>
</evidence>
<dbReference type="SUPFAM" id="SSF52540">
    <property type="entry name" value="P-loop containing nucleoside triphosphate hydrolases"/>
    <property type="match status" value="1"/>
</dbReference>
<dbReference type="CDD" id="cd03214">
    <property type="entry name" value="ABC_Iron-Siderophores_B12_Hemin"/>
    <property type="match status" value="1"/>
</dbReference>
<gene>
    <name evidence="12" type="ORF">SASC598J21_019350</name>
</gene>
<dbReference type="AlphaFoldDB" id="A0A074VY95"/>
<protein>
    <submittedName>
        <fullName evidence="12">ABC-type enterochelin transport system, ATPase component</fullName>
    </submittedName>
</protein>
<evidence type="ECO:0000256" key="8">
    <source>
        <dbReference type="ARBA" id="ARBA00023004"/>
    </source>
</evidence>
<keyword evidence="10" id="KW-0472">Membrane</keyword>
<evidence type="ECO:0000256" key="4">
    <source>
        <dbReference type="ARBA" id="ARBA00022475"/>
    </source>
</evidence>
<dbReference type="GO" id="GO:0016887">
    <property type="term" value="F:ATP hydrolysis activity"/>
    <property type="evidence" value="ECO:0007669"/>
    <property type="project" value="InterPro"/>
</dbReference>
<comment type="caution">
    <text evidence="12">The sequence shown here is derived from an EMBL/GenBank/DDBJ whole genome shotgun (WGS) entry which is preliminary data.</text>
</comment>
<evidence type="ECO:0000256" key="3">
    <source>
        <dbReference type="ARBA" id="ARBA00022448"/>
    </source>
</evidence>
<dbReference type="Gene3D" id="3.40.50.300">
    <property type="entry name" value="P-loop containing nucleotide triphosphate hydrolases"/>
    <property type="match status" value="1"/>
</dbReference>
<dbReference type="GO" id="GO:0005524">
    <property type="term" value="F:ATP binding"/>
    <property type="evidence" value="ECO:0007669"/>
    <property type="project" value="UniProtKB-KW"/>
</dbReference>
<keyword evidence="8" id="KW-0408">Iron</keyword>
<keyword evidence="4" id="KW-1003">Cell membrane</keyword>
<dbReference type="EMBL" id="AVQL01000453">
    <property type="protein sequence ID" value="KEQ00234.1"/>
    <property type="molecule type" value="Genomic_DNA"/>
</dbReference>
<dbReference type="InterPro" id="IPR027417">
    <property type="entry name" value="P-loop_NTPase"/>
</dbReference>
<proteinExistence type="inferred from homology"/>
<evidence type="ECO:0000256" key="7">
    <source>
        <dbReference type="ARBA" id="ARBA00022840"/>
    </source>
</evidence>
<organism evidence="12 13">
    <name type="scientific">Snodgrassella alvi SCGC AB-598-J21</name>
    <dbReference type="NCBI Taxonomy" id="1385367"/>
    <lineage>
        <taxon>Bacteria</taxon>
        <taxon>Pseudomonadati</taxon>
        <taxon>Pseudomonadota</taxon>
        <taxon>Betaproteobacteria</taxon>
        <taxon>Neisseriales</taxon>
        <taxon>Neisseriaceae</taxon>
        <taxon>Snodgrassella</taxon>
    </lineage>
</organism>
<accession>A0A074VY95</accession>
<evidence type="ECO:0000256" key="5">
    <source>
        <dbReference type="ARBA" id="ARBA00022496"/>
    </source>
</evidence>
<dbReference type="FunFam" id="3.40.50.300:FF:000134">
    <property type="entry name" value="Iron-enterobactin ABC transporter ATP-binding protein"/>
    <property type="match status" value="1"/>
</dbReference>
<feature type="domain" description="ABC transporter" evidence="11">
    <location>
        <begin position="2"/>
        <end position="236"/>
    </location>
</feature>
<dbReference type="Pfam" id="PF00005">
    <property type="entry name" value="ABC_tran"/>
    <property type="match status" value="1"/>
</dbReference>
<dbReference type="PANTHER" id="PTHR42771">
    <property type="entry name" value="IRON(3+)-HYDROXAMATE IMPORT ATP-BINDING PROTEIN FHUC"/>
    <property type="match status" value="1"/>
</dbReference>
<keyword evidence="9" id="KW-0406">Ion transport</keyword>
<evidence type="ECO:0000313" key="13">
    <source>
        <dbReference type="Proteomes" id="UP000027644"/>
    </source>
</evidence>
<dbReference type="InterPro" id="IPR003439">
    <property type="entry name" value="ABC_transporter-like_ATP-bd"/>
</dbReference>
<name>A0A074VY95_9NEIS</name>
<dbReference type="PANTHER" id="PTHR42771:SF3">
    <property type="entry name" value="PETROBACTIN IMPORT ATP-BINDING PROTEIN YCLP"/>
    <property type="match status" value="1"/>
</dbReference>
<keyword evidence="7" id="KW-0067">ATP-binding</keyword>
<evidence type="ECO:0000256" key="10">
    <source>
        <dbReference type="ARBA" id="ARBA00023136"/>
    </source>
</evidence>
<keyword evidence="5" id="KW-0410">Iron transport</keyword>
<sequence length="258" mass="29071">MISIQNISKVYGHRPVLNNINLELPMQQVIALIGPNGAGKSTLLMILARLLSPTKGNILFDKQDIAGFRIADYARLVATLRQSPYFGLRLTVKELVSFGRFPYGHGVLSARDHQVMDEAIDFLGLSALRDVYIDELSGGLRQMAFLAMTIAQETRILLLDEPLNNLDMNHAVQIMAAIRRLSEEQRKTVIMVVHDINFTANYSDYIVALKQGQLSFSGPAQEVITEERLSELYELDFEISHNKHGYVCQYFQKSKGKI</sequence>
<dbReference type="GO" id="GO:0005886">
    <property type="term" value="C:plasma membrane"/>
    <property type="evidence" value="ECO:0007669"/>
    <property type="project" value="UniProtKB-SubCell"/>
</dbReference>
<comment type="subcellular location">
    <subcellularLocation>
        <location evidence="1">Cell membrane</location>
        <topology evidence="1">Peripheral membrane protein</topology>
    </subcellularLocation>
</comment>
<dbReference type="SMART" id="SM00382">
    <property type="entry name" value="AAA"/>
    <property type="match status" value="1"/>
</dbReference>
<evidence type="ECO:0000256" key="2">
    <source>
        <dbReference type="ARBA" id="ARBA00005417"/>
    </source>
</evidence>
<reference evidence="12 13" key="1">
    <citation type="journal article" date="2014" name="PLoS Genet.">
        <title>Hidden diversity in honey bee gut symbionts detected by single-cell genomics.</title>
        <authorList>
            <person name="Engel P."/>
            <person name="Stepanauskas R."/>
            <person name="Moran N."/>
        </authorList>
    </citation>
    <scope>NUCLEOTIDE SEQUENCE [LARGE SCALE GENOMIC DNA]</scope>
    <source>
        <strain evidence="12 13">SCGC AB-598-J21</strain>
    </source>
</reference>
<dbReference type="PROSITE" id="PS50893">
    <property type="entry name" value="ABC_TRANSPORTER_2"/>
    <property type="match status" value="1"/>
</dbReference>
<comment type="similarity">
    <text evidence="2">Belongs to the ABC transporter superfamily.</text>
</comment>